<proteinExistence type="predicted"/>
<accession>A0A067N8Y6</accession>
<dbReference type="HOGENOM" id="CLU_1917941_0_0_1"/>
<protein>
    <submittedName>
        <fullName evidence="1">Uncharacterized protein</fullName>
    </submittedName>
</protein>
<sequence length="132" mass="15419">MPQLLEVRFLLWRGVPVLDLLAHLADDARQKRVRARIVHASWPLVTPLSVWRKAGRSLRSTMLWVYEIELIPKEEPRWHGLQLQRLKHKCLRDAYWVLAEGPMVLGRGSRIWGATRCWCALAKALGLAHDRW</sequence>
<reference evidence="2" key="1">
    <citation type="journal article" date="2014" name="Proc. Natl. Acad. Sci. U.S.A.">
        <title>Extensive sampling of basidiomycete genomes demonstrates inadequacy of the white-rot/brown-rot paradigm for wood decay fungi.</title>
        <authorList>
            <person name="Riley R."/>
            <person name="Salamov A.A."/>
            <person name="Brown D.W."/>
            <person name="Nagy L.G."/>
            <person name="Floudas D."/>
            <person name="Held B.W."/>
            <person name="Levasseur A."/>
            <person name="Lombard V."/>
            <person name="Morin E."/>
            <person name="Otillar R."/>
            <person name="Lindquist E.A."/>
            <person name="Sun H."/>
            <person name="LaButti K.M."/>
            <person name="Schmutz J."/>
            <person name="Jabbour D."/>
            <person name="Luo H."/>
            <person name="Baker S.E."/>
            <person name="Pisabarro A.G."/>
            <person name="Walton J.D."/>
            <person name="Blanchette R.A."/>
            <person name="Henrissat B."/>
            <person name="Martin F."/>
            <person name="Cullen D."/>
            <person name="Hibbett D.S."/>
            <person name="Grigoriev I.V."/>
        </authorList>
    </citation>
    <scope>NUCLEOTIDE SEQUENCE [LARGE SCALE GENOMIC DNA]</scope>
    <source>
        <strain evidence="2">PC15</strain>
    </source>
</reference>
<organism evidence="1 2">
    <name type="scientific">Pleurotus ostreatus (strain PC15)</name>
    <name type="common">Oyster mushroom</name>
    <dbReference type="NCBI Taxonomy" id="1137138"/>
    <lineage>
        <taxon>Eukaryota</taxon>
        <taxon>Fungi</taxon>
        <taxon>Dikarya</taxon>
        <taxon>Basidiomycota</taxon>
        <taxon>Agaricomycotina</taxon>
        <taxon>Agaricomycetes</taxon>
        <taxon>Agaricomycetidae</taxon>
        <taxon>Agaricales</taxon>
        <taxon>Pleurotineae</taxon>
        <taxon>Pleurotaceae</taxon>
        <taxon>Pleurotus</taxon>
    </lineage>
</organism>
<name>A0A067N8Y6_PLEO1</name>
<dbReference type="VEuPathDB" id="FungiDB:PLEOSDRAFT_170607"/>
<dbReference type="InParanoid" id="A0A067N8Y6"/>
<evidence type="ECO:0000313" key="2">
    <source>
        <dbReference type="Proteomes" id="UP000027073"/>
    </source>
</evidence>
<gene>
    <name evidence="1" type="ORF">PLEOSDRAFT_170607</name>
</gene>
<evidence type="ECO:0000313" key="1">
    <source>
        <dbReference type="EMBL" id="KDQ24294.1"/>
    </source>
</evidence>
<dbReference type="Proteomes" id="UP000027073">
    <property type="component" value="Unassembled WGS sequence"/>
</dbReference>
<dbReference type="EMBL" id="KL198011">
    <property type="protein sequence ID" value="KDQ24294.1"/>
    <property type="molecule type" value="Genomic_DNA"/>
</dbReference>
<dbReference type="AlphaFoldDB" id="A0A067N8Y6"/>